<protein>
    <submittedName>
        <fullName evidence="2">Uncharacterized protein</fullName>
    </submittedName>
</protein>
<gene>
    <name evidence="2" type="primary">Acey_s0026.g1295</name>
    <name evidence="2" type="ORF">Y032_0026g1295</name>
</gene>
<accession>A0A016UUL3</accession>
<comment type="caution">
    <text evidence="2">The sequence shown here is derived from an EMBL/GenBank/DDBJ whole genome shotgun (WGS) entry which is preliminary data.</text>
</comment>
<reference evidence="3" key="1">
    <citation type="journal article" date="2015" name="Nat. Genet.">
        <title>The genome and transcriptome of the zoonotic hookworm Ancylostoma ceylanicum identify infection-specific gene families.</title>
        <authorList>
            <person name="Schwarz E.M."/>
            <person name="Hu Y."/>
            <person name="Antoshechkin I."/>
            <person name="Miller M.M."/>
            <person name="Sternberg P.W."/>
            <person name="Aroian R.V."/>
        </authorList>
    </citation>
    <scope>NUCLEOTIDE SEQUENCE</scope>
    <source>
        <strain evidence="3">HY135</strain>
    </source>
</reference>
<dbReference type="Proteomes" id="UP000024635">
    <property type="component" value="Unassembled WGS sequence"/>
</dbReference>
<evidence type="ECO:0000313" key="3">
    <source>
        <dbReference type="Proteomes" id="UP000024635"/>
    </source>
</evidence>
<evidence type="ECO:0000313" key="2">
    <source>
        <dbReference type="EMBL" id="EYC18656.1"/>
    </source>
</evidence>
<organism evidence="2 3">
    <name type="scientific">Ancylostoma ceylanicum</name>
    <dbReference type="NCBI Taxonomy" id="53326"/>
    <lineage>
        <taxon>Eukaryota</taxon>
        <taxon>Metazoa</taxon>
        <taxon>Ecdysozoa</taxon>
        <taxon>Nematoda</taxon>
        <taxon>Chromadorea</taxon>
        <taxon>Rhabditida</taxon>
        <taxon>Rhabditina</taxon>
        <taxon>Rhabditomorpha</taxon>
        <taxon>Strongyloidea</taxon>
        <taxon>Ancylostomatidae</taxon>
        <taxon>Ancylostomatinae</taxon>
        <taxon>Ancylostoma</taxon>
    </lineage>
</organism>
<dbReference type="AlphaFoldDB" id="A0A016UUL3"/>
<feature type="region of interest" description="Disordered" evidence="1">
    <location>
        <begin position="1"/>
        <end position="21"/>
    </location>
</feature>
<name>A0A016UUL3_9BILA</name>
<dbReference type="EMBL" id="JARK01001362">
    <property type="protein sequence ID" value="EYC18656.1"/>
    <property type="molecule type" value="Genomic_DNA"/>
</dbReference>
<sequence length="109" mass="11866">MCPSIGSVMRPSKPRGSQHDSVSAGFEVFEGGVFVLQLVSKSLFLVVGFPNRDFSYRLVFGVVFLVLLLVDDDKNVLLVDDVENVFRSLVTSELEAVKGGAISCDLRSP</sequence>
<evidence type="ECO:0000256" key="1">
    <source>
        <dbReference type="SAM" id="MobiDB-lite"/>
    </source>
</evidence>
<proteinExistence type="predicted"/>
<keyword evidence="3" id="KW-1185">Reference proteome</keyword>